<comment type="caution">
    <text evidence="3">The sequence shown here is derived from an EMBL/GenBank/DDBJ whole genome shotgun (WGS) entry which is preliminary data.</text>
</comment>
<feature type="compositionally biased region" description="Basic and acidic residues" evidence="1">
    <location>
        <begin position="87"/>
        <end position="101"/>
    </location>
</feature>
<keyword evidence="2" id="KW-1133">Transmembrane helix</keyword>
<reference evidence="4" key="1">
    <citation type="submission" date="2017-05" db="EMBL/GenBank/DDBJ databases">
        <title>Streptomyces olivochromogenes NBRC 3561 whole genome shotgun sequence.</title>
        <authorList>
            <person name="Dohra H."/>
            <person name="Kodani S."/>
        </authorList>
    </citation>
    <scope>NUCLEOTIDE SEQUENCE [LARGE SCALE GENOMIC DNA]</scope>
    <source>
        <strain evidence="4">NBRC 3561</strain>
    </source>
</reference>
<dbReference type="AlphaFoldDB" id="A0A286PGV7"/>
<organism evidence="3 4">
    <name type="scientific">Streptomyces olivochromogenes</name>
    <dbReference type="NCBI Taxonomy" id="1963"/>
    <lineage>
        <taxon>Bacteria</taxon>
        <taxon>Bacillati</taxon>
        <taxon>Actinomycetota</taxon>
        <taxon>Actinomycetes</taxon>
        <taxon>Kitasatosporales</taxon>
        <taxon>Streptomycetaceae</taxon>
        <taxon>Streptomyces</taxon>
    </lineage>
</organism>
<feature type="transmembrane region" description="Helical" evidence="2">
    <location>
        <begin position="20"/>
        <end position="40"/>
    </location>
</feature>
<protein>
    <submittedName>
        <fullName evidence="3">Uncharacterized protein</fullName>
    </submittedName>
</protein>
<evidence type="ECO:0000313" key="4">
    <source>
        <dbReference type="Proteomes" id="UP000217446"/>
    </source>
</evidence>
<name>A0A286PGV7_STROL</name>
<keyword evidence="2" id="KW-0472">Membrane</keyword>
<sequence>MLLRIRGDFTSPEVRKWYVPWYFLTPPIGAILALGFYLVVRGGFFAAPTSAENVNVFAFGGTGVLVGLFAEVATDRLESAFGGAFSARDRQTQDSSERGESTSRGGQL</sequence>
<keyword evidence="2" id="KW-0812">Transmembrane</keyword>
<dbReference type="Proteomes" id="UP000217446">
    <property type="component" value="Unassembled WGS sequence"/>
</dbReference>
<evidence type="ECO:0000256" key="1">
    <source>
        <dbReference type="SAM" id="MobiDB-lite"/>
    </source>
</evidence>
<feature type="region of interest" description="Disordered" evidence="1">
    <location>
        <begin position="86"/>
        <end position="108"/>
    </location>
</feature>
<keyword evidence="4" id="KW-1185">Reference proteome</keyword>
<evidence type="ECO:0000313" key="3">
    <source>
        <dbReference type="EMBL" id="GAX58786.1"/>
    </source>
</evidence>
<evidence type="ECO:0000256" key="2">
    <source>
        <dbReference type="SAM" id="Phobius"/>
    </source>
</evidence>
<accession>A0A286PGV7</accession>
<proteinExistence type="predicted"/>
<dbReference type="EMBL" id="BDQI01000065">
    <property type="protein sequence ID" value="GAX58786.1"/>
    <property type="molecule type" value="Genomic_DNA"/>
</dbReference>
<gene>
    <name evidence="3" type="ORF">SO3561_10361</name>
</gene>